<keyword evidence="2" id="KW-0032">Aminotransferase</keyword>
<dbReference type="Proteomes" id="UP000316852">
    <property type="component" value="Unassembled WGS sequence"/>
</dbReference>
<name>A0A538T283_UNCEI</name>
<dbReference type="Gene3D" id="3.90.1150.10">
    <property type="entry name" value="Aspartate Aminotransferase, domain 1"/>
    <property type="match status" value="1"/>
</dbReference>
<dbReference type="EMBL" id="VBOW01000055">
    <property type="protein sequence ID" value="TMQ57733.1"/>
    <property type="molecule type" value="Genomic_DNA"/>
</dbReference>
<feature type="domain" description="Aminotransferase class V" evidence="1">
    <location>
        <begin position="63"/>
        <end position="232"/>
    </location>
</feature>
<evidence type="ECO:0000259" key="1">
    <source>
        <dbReference type="Pfam" id="PF00266"/>
    </source>
</evidence>
<dbReference type="SUPFAM" id="SSF53383">
    <property type="entry name" value="PLP-dependent transferases"/>
    <property type="match status" value="1"/>
</dbReference>
<dbReference type="InterPro" id="IPR015422">
    <property type="entry name" value="PyrdxlP-dep_Trfase_small"/>
</dbReference>
<accession>A0A538T283</accession>
<dbReference type="AlphaFoldDB" id="A0A538T283"/>
<gene>
    <name evidence="2" type="ORF">E6K76_09710</name>
</gene>
<keyword evidence="2" id="KW-0808">Transferase</keyword>
<organism evidence="2 3">
    <name type="scientific">Eiseniibacteriota bacterium</name>
    <dbReference type="NCBI Taxonomy" id="2212470"/>
    <lineage>
        <taxon>Bacteria</taxon>
        <taxon>Candidatus Eiseniibacteriota</taxon>
    </lineage>
</organism>
<protein>
    <submittedName>
        <fullName evidence="2">Aminotransferase class V-fold PLP-dependent enzyme</fullName>
    </submittedName>
</protein>
<dbReference type="InterPro" id="IPR015424">
    <property type="entry name" value="PyrdxlP-dep_Trfase"/>
</dbReference>
<reference evidence="2 3" key="1">
    <citation type="journal article" date="2019" name="Nat. Microbiol.">
        <title>Mediterranean grassland soil C-N compound turnover is dependent on rainfall and depth, and is mediated by genomically divergent microorganisms.</title>
        <authorList>
            <person name="Diamond S."/>
            <person name="Andeer P.F."/>
            <person name="Li Z."/>
            <person name="Crits-Christoph A."/>
            <person name="Burstein D."/>
            <person name="Anantharaman K."/>
            <person name="Lane K.R."/>
            <person name="Thomas B.C."/>
            <person name="Pan C."/>
            <person name="Northen T.R."/>
            <person name="Banfield J.F."/>
        </authorList>
    </citation>
    <scope>NUCLEOTIDE SEQUENCE [LARGE SCALE GENOMIC DNA]</scope>
    <source>
        <strain evidence="2">WS_6</strain>
    </source>
</reference>
<evidence type="ECO:0000313" key="3">
    <source>
        <dbReference type="Proteomes" id="UP000316852"/>
    </source>
</evidence>
<dbReference type="Gene3D" id="3.40.640.10">
    <property type="entry name" value="Type I PLP-dependent aspartate aminotransferase-like (Major domain)"/>
    <property type="match status" value="1"/>
</dbReference>
<evidence type="ECO:0000313" key="2">
    <source>
        <dbReference type="EMBL" id="TMQ57733.1"/>
    </source>
</evidence>
<sequence>MVAERAQLLSDQRAKFEVDDEVAYFNTAALSPLLLSVRAAGEEALARRARPWTISAPDWFSDAEQLRSRFAQLIGGTADDVALVPATSYGLSVAARNLRAGPGDHVLVLDQEFPSSYYSWQRFARRTGAELLVVRREPGQSWTEAILDAIDERVAVASIPNVHWTNGAFVDLQRVSLALREAGSAFIIDASQSLGAIPLDVASLKPDAMVAVGYKWLLGPFSLGFLYLDPGLHDGEPLEENWISRAGAEDFTQLVDYHDEYLPGARRFDVGQRTNFQLTPMAMAAIQQLLDWTVPRIAATLQARTNAIARRAESLGLTVPPPSARAPHMLGLELPPAAARRTAVALEEARVITSMRGSSLRISPHLHNSQEDADRLLNAVASAVS</sequence>
<dbReference type="InterPro" id="IPR015421">
    <property type="entry name" value="PyrdxlP-dep_Trfase_major"/>
</dbReference>
<proteinExistence type="predicted"/>
<dbReference type="InterPro" id="IPR000192">
    <property type="entry name" value="Aminotrans_V_dom"/>
</dbReference>
<dbReference type="PANTHER" id="PTHR43586">
    <property type="entry name" value="CYSTEINE DESULFURASE"/>
    <property type="match status" value="1"/>
</dbReference>
<dbReference type="PANTHER" id="PTHR43586:SF15">
    <property type="entry name" value="BLR3095 PROTEIN"/>
    <property type="match status" value="1"/>
</dbReference>
<dbReference type="GO" id="GO:0008483">
    <property type="term" value="F:transaminase activity"/>
    <property type="evidence" value="ECO:0007669"/>
    <property type="project" value="UniProtKB-KW"/>
</dbReference>
<dbReference type="Pfam" id="PF00266">
    <property type="entry name" value="Aminotran_5"/>
    <property type="match status" value="1"/>
</dbReference>
<comment type="caution">
    <text evidence="2">The sequence shown here is derived from an EMBL/GenBank/DDBJ whole genome shotgun (WGS) entry which is preliminary data.</text>
</comment>